<protein>
    <recommendedName>
        <fullName evidence="3">Sialate O-acetylesterase domain-containing protein</fullName>
    </recommendedName>
</protein>
<organism evidence="1 2">
    <name type="scientific">Brevundimonas pondensis</name>
    <dbReference type="NCBI Taxonomy" id="2774189"/>
    <lineage>
        <taxon>Bacteria</taxon>
        <taxon>Pseudomonadati</taxon>
        <taxon>Pseudomonadota</taxon>
        <taxon>Alphaproteobacteria</taxon>
        <taxon>Caulobacterales</taxon>
        <taxon>Caulobacteraceae</taxon>
        <taxon>Brevundimonas</taxon>
    </lineage>
</organism>
<evidence type="ECO:0000313" key="1">
    <source>
        <dbReference type="EMBL" id="QTC88017.1"/>
    </source>
</evidence>
<dbReference type="Proteomes" id="UP000663942">
    <property type="component" value="Chromosome"/>
</dbReference>
<evidence type="ECO:0000313" key="2">
    <source>
        <dbReference type="Proteomes" id="UP000663942"/>
    </source>
</evidence>
<name>A0ABX7SJZ3_9CAUL</name>
<evidence type="ECO:0008006" key="3">
    <source>
        <dbReference type="Google" id="ProtNLM"/>
    </source>
</evidence>
<reference evidence="1 2" key="1">
    <citation type="submission" date="2020-09" db="EMBL/GenBank/DDBJ databases">
        <title>Brevundimonas sp. LVF1 isolated from an oligotrophic pond in Goettingen, Germany.</title>
        <authorList>
            <person name="Friedrich I."/>
            <person name="Klassen A."/>
            <person name="Neubauer H."/>
            <person name="Schneider D."/>
            <person name="Hertel R."/>
            <person name="Daniel R."/>
        </authorList>
    </citation>
    <scope>NUCLEOTIDE SEQUENCE [LARGE SCALE GENOMIC DNA]</scope>
    <source>
        <strain evidence="1 2">LVF1</strain>
    </source>
</reference>
<dbReference type="EMBL" id="CP062006">
    <property type="protein sequence ID" value="QTC88017.1"/>
    <property type="molecule type" value="Genomic_DNA"/>
</dbReference>
<proteinExistence type="predicted"/>
<dbReference type="RefSeq" id="WP_207824921.1">
    <property type="nucleotide sequence ID" value="NZ_CP062006.1"/>
</dbReference>
<keyword evidence="2" id="KW-1185">Reference proteome</keyword>
<sequence>MTGQAEDVLCVMAQPGWAGNYEATDYPWADLAMLELSEADPNFVLACPAYFLPKSSDTPHYNAQGNKIRGAYYGLAMKRKVVDRQAFAPLKPLSIRRQGKLLTVRFNPVGALKIDTMAFASVASAGFSLVTAAGAAIAIDRVNVTGRDTVTITAATAPAAGAKLRYGFAATGVGGGNLRDSQGDVIVFDPAGLNHPMHNWCALFEKVLS</sequence>
<gene>
    <name evidence="1" type="ORF">IFE19_00995</name>
</gene>
<accession>A0ABX7SJZ3</accession>